<feature type="region of interest" description="Disordered" evidence="2">
    <location>
        <begin position="178"/>
        <end position="203"/>
    </location>
</feature>
<reference evidence="4" key="1">
    <citation type="journal article" date="2011" name="Nature">
        <title>Genome sequence and analysis of the tuber crop potato.</title>
        <authorList>
            <consortium name="The Potato Genome Sequencing Consortium"/>
        </authorList>
    </citation>
    <scope>NUCLEOTIDE SEQUENCE [LARGE SCALE GENOMIC DNA]</scope>
    <source>
        <strain evidence="4">cv. DM1-3 516 R44</strain>
    </source>
</reference>
<organism evidence="3 4">
    <name type="scientific">Solanum tuberosum</name>
    <name type="common">Potato</name>
    <dbReference type="NCBI Taxonomy" id="4113"/>
    <lineage>
        <taxon>Eukaryota</taxon>
        <taxon>Viridiplantae</taxon>
        <taxon>Streptophyta</taxon>
        <taxon>Embryophyta</taxon>
        <taxon>Tracheophyta</taxon>
        <taxon>Spermatophyta</taxon>
        <taxon>Magnoliopsida</taxon>
        <taxon>eudicotyledons</taxon>
        <taxon>Gunneridae</taxon>
        <taxon>Pentapetalae</taxon>
        <taxon>asterids</taxon>
        <taxon>lamiids</taxon>
        <taxon>Solanales</taxon>
        <taxon>Solanaceae</taxon>
        <taxon>Solanoideae</taxon>
        <taxon>Solaneae</taxon>
        <taxon>Solanum</taxon>
    </lineage>
</organism>
<dbReference type="HOGENOM" id="CLU_1350951_0_0_1"/>
<proteinExistence type="predicted"/>
<dbReference type="Gramene" id="PGSC0003DMT400060576">
    <property type="protein sequence ID" value="PGSC0003DMT400060576"/>
    <property type="gene ID" value="PGSC0003DMG400023564"/>
</dbReference>
<dbReference type="Proteomes" id="UP000011115">
    <property type="component" value="Unassembled WGS sequence"/>
</dbReference>
<dbReference type="PaxDb" id="4113-PGSC0003DMT400060576"/>
<dbReference type="InParanoid" id="M1C642"/>
<dbReference type="AlphaFoldDB" id="M1C642"/>
<feature type="compositionally biased region" description="Basic and acidic residues" evidence="2">
    <location>
        <begin position="178"/>
        <end position="188"/>
    </location>
</feature>
<evidence type="ECO:0000313" key="4">
    <source>
        <dbReference type="Proteomes" id="UP000011115"/>
    </source>
</evidence>
<protein>
    <submittedName>
        <fullName evidence="3">Uncharacterized protein</fullName>
    </submittedName>
</protein>
<keyword evidence="4" id="KW-1185">Reference proteome</keyword>
<sequence>MTKTAATKLRLSYSPSNAQLWTVNAPPTPVCGVTHGVRITLGKWQDPYLQRLLDMEQRGSCMVPLVKVPKTEEQVCLTAMQLIRGPKKKESAFIDTIASLKEDNGAKRPFPPCMKKVLEGNNVVMSKKPPRRVPHKKEVDHKTELKEIRKKLKELREGIDRANGLLVTRMRKRDSVDDATTMRHDGGGECHVPPLHSSNLTPE</sequence>
<accession>M1C642</accession>
<evidence type="ECO:0000313" key="3">
    <source>
        <dbReference type="EnsemblPlants" id="PGSC0003DMT400060576"/>
    </source>
</evidence>
<feature type="coiled-coil region" evidence="1">
    <location>
        <begin position="138"/>
        <end position="165"/>
    </location>
</feature>
<keyword evidence="1" id="KW-0175">Coiled coil</keyword>
<reference evidence="3" key="2">
    <citation type="submission" date="2015-06" db="UniProtKB">
        <authorList>
            <consortium name="EnsemblPlants"/>
        </authorList>
    </citation>
    <scope>IDENTIFICATION</scope>
    <source>
        <strain evidence="3">DM1-3 516 R44</strain>
    </source>
</reference>
<evidence type="ECO:0000256" key="2">
    <source>
        <dbReference type="SAM" id="MobiDB-lite"/>
    </source>
</evidence>
<dbReference type="EnsemblPlants" id="PGSC0003DMT400060576">
    <property type="protein sequence ID" value="PGSC0003DMT400060576"/>
    <property type="gene ID" value="PGSC0003DMG400023564"/>
</dbReference>
<name>M1C642_SOLTU</name>
<evidence type="ECO:0000256" key="1">
    <source>
        <dbReference type="SAM" id="Coils"/>
    </source>
</evidence>